<dbReference type="OrthoDB" id="9810648at2"/>
<comment type="caution">
    <text evidence="19">The sequence shown here is derived from an EMBL/GenBank/DDBJ whole genome shotgun (WGS) entry which is preliminary data.</text>
</comment>
<dbReference type="GO" id="GO:0008413">
    <property type="term" value="F:8-oxo-7,8-dihydroguanosine triphosphate pyrophosphatase activity"/>
    <property type="evidence" value="ECO:0007669"/>
    <property type="project" value="TreeGrafter"/>
</dbReference>
<evidence type="ECO:0000256" key="8">
    <source>
        <dbReference type="ARBA" id="ARBA00022842"/>
    </source>
</evidence>
<feature type="domain" description="Nudix hydrolase" evidence="18">
    <location>
        <begin position="11"/>
        <end position="143"/>
    </location>
</feature>
<evidence type="ECO:0000256" key="5">
    <source>
        <dbReference type="ARBA" id="ARBA00022723"/>
    </source>
</evidence>
<dbReference type="EMBL" id="WTYR01000001">
    <property type="protein sequence ID" value="MXP09338.1"/>
    <property type="molecule type" value="Genomic_DNA"/>
</dbReference>
<dbReference type="Proteomes" id="UP000429229">
    <property type="component" value="Unassembled WGS sequence"/>
</dbReference>
<dbReference type="InterPro" id="IPR047127">
    <property type="entry name" value="MutT-like"/>
</dbReference>
<dbReference type="GO" id="GO:0006281">
    <property type="term" value="P:DNA repair"/>
    <property type="evidence" value="ECO:0007669"/>
    <property type="project" value="UniProtKB-KW"/>
</dbReference>
<comment type="catalytic activity">
    <reaction evidence="11">
        <text>8-oxo-GTP + H2O = 8-oxo-GMP + diphosphate + H(+)</text>
        <dbReference type="Rhea" id="RHEA:67616"/>
        <dbReference type="ChEBI" id="CHEBI:15377"/>
        <dbReference type="ChEBI" id="CHEBI:15378"/>
        <dbReference type="ChEBI" id="CHEBI:33019"/>
        <dbReference type="ChEBI" id="CHEBI:143553"/>
        <dbReference type="ChEBI" id="CHEBI:145694"/>
    </reaction>
</comment>
<keyword evidence="6" id="KW-0227">DNA damage</keyword>
<keyword evidence="8" id="KW-0460">Magnesium</keyword>
<dbReference type="InterPro" id="IPR000086">
    <property type="entry name" value="NUDIX_hydrolase_dom"/>
</dbReference>
<protein>
    <recommendedName>
        <fullName evidence="13">8-oxo-dGTP diphosphatase</fullName>
        <ecNumber evidence="12">3.6.1.55</ecNumber>
    </recommendedName>
    <alternativeName>
        <fullName evidence="16">7,8-dihydro-8-oxoguanine-triphosphatase</fullName>
    </alternativeName>
    <alternativeName>
        <fullName evidence="15">Mutator protein MutT</fullName>
    </alternativeName>
    <alternativeName>
        <fullName evidence="14">dGTP pyrophosphohydrolase</fullName>
    </alternativeName>
</protein>
<dbReference type="InterPro" id="IPR020476">
    <property type="entry name" value="Nudix_hydrolase"/>
</dbReference>
<evidence type="ECO:0000256" key="9">
    <source>
        <dbReference type="ARBA" id="ARBA00023204"/>
    </source>
</evidence>
<sequence>MHGDFLQKNPTNRIVVAAALMSPTGKVLLQRCPSGHPHAGLWEFPGGKVEKDETLETALIRELWEELGITIAARDLEPLVFSSDRDQRTSERSPYVILLYTCRFWDGEPRPLEGQEIAWFDRSTMDSLAMPPLDIPLAHKLNETR</sequence>
<comment type="catalytic activity">
    <reaction evidence="10">
        <text>8-oxo-dGTP + H2O = 8-oxo-dGMP + diphosphate + H(+)</text>
        <dbReference type="Rhea" id="RHEA:31575"/>
        <dbReference type="ChEBI" id="CHEBI:15377"/>
        <dbReference type="ChEBI" id="CHEBI:15378"/>
        <dbReference type="ChEBI" id="CHEBI:33019"/>
        <dbReference type="ChEBI" id="CHEBI:63224"/>
        <dbReference type="ChEBI" id="CHEBI:77896"/>
        <dbReference type="EC" id="3.6.1.55"/>
    </reaction>
</comment>
<dbReference type="Pfam" id="PF00293">
    <property type="entry name" value="NUDIX"/>
    <property type="match status" value="1"/>
</dbReference>
<evidence type="ECO:0000256" key="4">
    <source>
        <dbReference type="ARBA" id="ARBA00022705"/>
    </source>
</evidence>
<dbReference type="GO" id="GO:0044715">
    <property type="term" value="F:8-oxo-dGDP phosphatase activity"/>
    <property type="evidence" value="ECO:0007669"/>
    <property type="project" value="TreeGrafter"/>
</dbReference>
<evidence type="ECO:0000256" key="16">
    <source>
        <dbReference type="ARBA" id="ARBA00042798"/>
    </source>
</evidence>
<evidence type="ECO:0000256" key="7">
    <source>
        <dbReference type="ARBA" id="ARBA00022801"/>
    </source>
</evidence>
<evidence type="ECO:0000259" key="18">
    <source>
        <dbReference type="PROSITE" id="PS51462"/>
    </source>
</evidence>
<keyword evidence="7 17" id="KW-0378">Hydrolase</keyword>
<evidence type="ECO:0000256" key="12">
    <source>
        <dbReference type="ARBA" id="ARBA00038905"/>
    </source>
</evidence>
<comment type="similarity">
    <text evidence="2 17">Belongs to the Nudix hydrolase family.</text>
</comment>
<evidence type="ECO:0000313" key="20">
    <source>
        <dbReference type="Proteomes" id="UP000429229"/>
    </source>
</evidence>
<proteinExistence type="inferred from homology"/>
<dbReference type="AlphaFoldDB" id="A0A6I4U0D3"/>
<evidence type="ECO:0000256" key="10">
    <source>
        <dbReference type="ARBA" id="ARBA00035861"/>
    </source>
</evidence>
<evidence type="ECO:0000313" key="19">
    <source>
        <dbReference type="EMBL" id="MXP09338.1"/>
    </source>
</evidence>
<evidence type="ECO:0000256" key="1">
    <source>
        <dbReference type="ARBA" id="ARBA00001946"/>
    </source>
</evidence>
<dbReference type="InterPro" id="IPR015797">
    <property type="entry name" value="NUDIX_hydrolase-like_dom_sf"/>
</dbReference>
<evidence type="ECO:0000256" key="6">
    <source>
        <dbReference type="ARBA" id="ARBA00022763"/>
    </source>
</evidence>
<gene>
    <name evidence="19" type="ORF">GRI68_04000</name>
</gene>
<evidence type="ECO:0000256" key="17">
    <source>
        <dbReference type="RuleBase" id="RU003476"/>
    </source>
</evidence>
<dbReference type="GO" id="GO:0035539">
    <property type="term" value="F:8-oxo-7,8-dihydrodeoxyguanosine triphosphate pyrophosphatase activity"/>
    <property type="evidence" value="ECO:0007669"/>
    <property type="project" value="UniProtKB-EC"/>
</dbReference>
<dbReference type="SUPFAM" id="SSF55811">
    <property type="entry name" value="Nudix"/>
    <property type="match status" value="1"/>
</dbReference>
<evidence type="ECO:0000256" key="15">
    <source>
        <dbReference type="ARBA" id="ARBA00041979"/>
    </source>
</evidence>
<dbReference type="PANTHER" id="PTHR47707:SF1">
    <property type="entry name" value="NUDIX HYDROLASE FAMILY PROTEIN"/>
    <property type="match status" value="1"/>
</dbReference>
<dbReference type="GO" id="GO:0006260">
    <property type="term" value="P:DNA replication"/>
    <property type="evidence" value="ECO:0007669"/>
    <property type="project" value="UniProtKB-KW"/>
</dbReference>
<evidence type="ECO:0000256" key="13">
    <source>
        <dbReference type="ARBA" id="ARBA00040794"/>
    </source>
</evidence>
<comment type="cofactor">
    <cofactor evidence="1">
        <name>Mg(2+)</name>
        <dbReference type="ChEBI" id="CHEBI:18420"/>
    </cofactor>
</comment>
<dbReference type="InterPro" id="IPR020084">
    <property type="entry name" value="NUDIX_hydrolase_CS"/>
</dbReference>
<dbReference type="GO" id="GO:0046872">
    <property type="term" value="F:metal ion binding"/>
    <property type="evidence" value="ECO:0007669"/>
    <property type="project" value="UniProtKB-KW"/>
</dbReference>
<name>A0A6I4U0D3_9SPHN</name>
<dbReference type="PRINTS" id="PR00502">
    <property type="entry name" value="NUDIXFAMILY"/>
</dbReference>
<keyword evidence="3" id="KW-0515">Mutator protein</keyword>
<keyword evidence="9" id="KW-0234">DNA repair</keyword>
<keyword evidence="20" id="KW-1185">Reference proteome</keyword>
<reference evidence="19 20" key="1">
    <citation type="submission" date="2019-12" db="EMBL/GenBank/DDBJ databases">
        <title>Genomic-based taxomic classification of the family Erythrobacteraceae.</title>
        <authorList>
            <person name="Xu L."/>
        </authorList>
    </citation>
    <scope>NUCLEOTIDE SEQUENCE [LARGE SCALE GENOMIC DNA]</scope>
    <source>
        <strain evidence="19 20">LMG 29519</strain>
    </source>
</reference>
<dbReference type="PROSITE" id="PS00893">
    <property type="entry name" value="NUDIX_BOX"/>
    <property type="match status" value="1"/>
</dbReference>
<evidence type="ECO:0000256" key="3">
    <source>
        <dbReference type="ARBA" id="ARBA00022457"/>
    </source>
</evidence>
<accession>A0A6I4U0D3</accession>
<evidence type="ECO:0000256" key="11">
    <source>
        <dbReference type="ARBA" id="ARBA00036904"/>
    </source>
</evidence>
<dbReference type="EC" id="3.6.1.55" evidence="12"/>
<dbReference type="Gene3D" id="3.90.79.10">
    <property type="entry name" value="Nucleoside Triphosphate Pyrophosphohydrolase"/>
    <property type="match status" value="1"/>
</dbReference>
<dbReference type="PANTHER" id="PTHR47707">
    <property type="entry name" value="8-OXO-DGTP DIPHOSPHATASE"/>
    <property type="match status" value="1"/>
</dbReference>
<evidence type="ECO:0000256" key="14">
    <source>
        <dbReference type="ARBA" id="ARBA00041592"/>
    </source>
</evidence>
<dbReference type="CDD" id="cd03425">
    <property type="entry name" value="NUDIX_MutT_NudA_like"/>
    <property type="match status" value="1"/>
</dbReference>
<dbReference type="GO" id="GO:0044716">
    <property type="term" value="F:8-oxo-GDP phosphatase activity"/>
    <property type="evidence" value="ECO:0007669"/>
    <property type="project" value="TreeGrafter"/>
</dbReference>
<keyword evidence="4" id="KW-0235">DNA replication</keyword>
<dbReference type="PROSITE" id="PS51462">
    <property type="entry name" value="NUDIX"/>
    <property type="match status" value="1"/>
</dbReference>
<keyword evidence="5" id="KW-0479">Metal-binding</keyword>
<organism evidence="19 20">
    <name type="scientific">Alteriqipengyuania halimionae</name>
    <dbReference type="NCBI Taxonomy" id="1926630"/>
    <lineage>
        <taxon>Bacteria</taxon>
        <taxon>Pseudomonadati</taxon>
        <taxon>Pseudomonadota</taxon>
        <taxon>Alphaproteobacteria</taxon>
        <taxon>Sphingomonadales</taxon>
        <taxon>Erythrobacteraceae</taxon>
        <taxon>Alteriqipengyuania</taxon>
    </lineage>
</organism>
<evidence type="ECO:0000256" key="2">
    <source>
        <dbReference type="ARBA" id="ARBA00005582"/>
    </source>
</evidence>